<evidence type="ECO:0000313" key="1">
    <source>
        <dbReference type="EMBL" id="AGW13235.1"/>
    </source>
</evidence>
<organism evidence="1 2">
    <name type="scientific">Megalodesulfovibrio gigas (strain ATCC 19364 / DSM 1382 / NCIMB 9332 / VKM B-1759)</name>
    <name type="common">Desulfovibrio gigas</name>
    <dbReference type="NCBI Taxonomy" id="1121448"/>
    <lineage>
        <taxon>Bacteria</taxon>
        <taxon>Pseudomonadati</taxon>
        <taxon>Thermodesulfobacteriota</taxon>
        <taxon>Desulfovibrionia</taxon>
        <taxon>Desulfovibrionales</taxon>
        <taxon>Desulfovibrionaceae</taxon>
        <taxon>Megalodesulfovibrio</taxon>
    </lineage>
</organism>
<accession>T2G9H0</accession>
<proteinExistence type="predicted"/>
<dbReference type="HOGENOM" id="CLU_1934630_0_0_7"/>
<sequence>MKQPRRSNLLPCFLAQLALVLVLAFMFVAQAGLPLFMPKKADADAAALRQQGQTLVADVQAILDMNMARAGGVGKDALMSGLEDACAKALQFTAGWNIACAGDPASGEVTITATHAGLGDPVRGVWKKEK</sequence>
<dbReference type="AlphaFoldDB" id="T2G9H0"/>
<dbReference type="PATRIC" id="fig|1121448.10.peg.1384"/>
<keyword evidence="2" id="KW-1185">Reference proteome</keyword>
<reference evidence="1 2" key="1">
    <citation type="journal article" date="2013" name="J. Bacteriol.">
        <title>Roles of HynAB and Ech, the only two hydrogenases found in the model sulfate reducer Desulfovibrio gigas.</title>
        <authorList>
            <person name="Morais-Silva F.O."/>
            <person name="Santos C.I."/>
            <person name="Rodrigues R."/>
            <person name="Pereira I.A."/>
            <person name="Rodrigues-Pousada C."/>
        </authorList>
    </citation>
    <scope>NUCLEOTIDE SEQUENCE [LARGE SCALE GENOMIC DNA]</scope>
    <source>
        <strain evidence="2">ATCC 19364 / DSM 1382 / NCIMB 9332 / VKM B-1759</strain>
    </source>
</reference>
<gene>
    <name evidence="1" type="ORF">DGI_1389</name>
</gene>
<evidence type="ECO:0000313" key="2">
    <source>
        <dbReference type="Proteomes" id="UP000016587"/>
    </source>
</evidence>
<reference evidence="2" key="2">
    <citation type="submission" date="2013-07" db="EMBL/GenBank/DDBJ databases">
        <authorList>
            <person name="Morais-Silva F.O."/>
            <person name="Rezende A.M."/>
            <person name="Pimentel C."/>
            <person name="Resende D.M."/>
            <person name="Santos C.I."/>
            <person name="Clemente C."/>
            <person name="de Oliveira L.M."/>
            <person name="da Silva S.M."/>
            <person name="Costa D.A."/>
            <person name="Varela-Raposo A."/>
            <person name="Horacio E.C.A."/>
            <person name="Matos M."/>
            <person name="Flores O."/>
            <person name="Ruiz J.C."/>
            <person name="Rodrigues-Pousada C."/>
        </authorList>
    </citation>
    <scope>NUCLEOTIDE SEQUENCE [LARGE SCALE GENOMIC DNA]</scope>
    <source>
        <strain evidence="2">ATCC 19364 / DSM 1382 / NCIMB 9332 / VKM B-1759</strain>
    </source>
</reference>
<dbReference type="EMBL" id="CP006585">
    <property type="protein sequence ID" value="AGW13235.1"/>
    <property type="molecule type" value="Genomic_DNA"/>
</dbReference>
<protein>
    <submittedName>
        <fullName evidence="1">Uncharacterized protein</fullName>
    </submittedName>
</protein>
<dbReference type="KEGG" id="dgg:DGI_1389"/>
<dbReference type="Proteomes" id="UP000016587">
    <property type="component" value="Chromosome"/>
</dbReference>
<dbReference type="RefSeq" id="WP_021760032.1">
    <property type="nucleotide sequence ID" value="NC_022444.1"/>
</dbReference>
<name>T2G9H0_MEGG1</name>